<dbReference type="PANTHER" id="PTHR24026:SF36">
    <property type="entry name" value="CADHERIN EGF LAG SEVEN-PASS G-TYPE RECEPTOR 1"/>
    <property type="match status" value="1"/>
</dbReference>
<dbReference type="Pfam" id="PF23592">
    <property type="entry name" value="Cadherin_CELSR2_9th"/>
    <property type="match status" value="1"/>
</dbReference>
<dbReference type="Gene3D" id="2.60.220.50">
    <property type="match status" value="1"/>
</dbReference>
<evidence type="ECO:0000256" key="18">
    <source>
        <dbReference type="ARBA" id="ARBA00023224"/>
    </source>
</evidence>
<keyword evidence="17" id="KW-0325">Glycoprotein</keyword>
<feature type="chain" id="PRO_5034050331" evidence="25">
    <location>
        <begin position="22"/>
        <end position="2679"/>
    </location>
</feature>
<evidence type="ECO:0000256" key="15">
    <source>
        <dbReference type="ARBA" id="ARBA00023157"/>
    </source>
</evidence>
<feature type="domain" description="Laminin G" evidence="26">
    <location>
        <begin position="1422"/>
        <end position="1626"/>
    </location>
</feature>
<evidence type="ECO:0000259" key="26">
    <source>
        <dbReference type="PROSITE" id="PS50025"/>
    </source>
</evidence>
<dbReference type="Pfam" id="PF00008">
    <property type="entry name" value="EGF"/>
    <property type="match status" value="3"/>
</dbReference>
<feature type="disulfide bond" evidence="23">
    <location>
        <begin position="2004"/>
        <end position="2013"/>
    </location>
</feature>
<dbReference type="InterPro" id="IPR001881">
    <property type="entry name" value="EGF-like_Ca-bd_dom"/>
</dbReference>
<feature type="domain" description="G-protein coupled receptors family 2 profile 1" evidence="30">
    <location>
        <begin position="2015"/>
        <end position="2088"/>
    </location>
</feature>
<dbReference type="SMART" id="SM00180">
    <property type="entry name" value="EGF_Lam"/>
    <property type="match status" value="1"/>
</dbReference>
<dbReference type="InterPro" id="IPR046338">
    <property type="entry name" value="GAIN_dom_sf"/>
</dbReference>
<dbReference type="CDD" id="cd00110">
    <property type="entry name" value="LamG"/>
    <property type="match status" value="2"/>
</dbReference>
<dbReference type="FunFam" id="2.60.40.60:FF:000023">
    <property type="entry name" value="Cadherin EGF LAG seven-pass G-type receptor 3"/>
    <property type="match status" value="2"/>
</dbReference>
<evidence type="ECO:0000256" key="3">
    <source>
        <dbReference type="ARBA" id="ARBA00010933"/>
    </source>
</evidence>
<dbReference type="InterPro" id="IPR013320">
    <property type="entry name" value="ConA-like_dom_sf"/>
</dbReference>
<evidence type="ECO:0000256" key="8">
    <source>
        <dbReference type="ARBA" id="ARBA00022692"/>
    </source>
</evidence>
<dbReference type="FunFam" id="2.10.25.10:FF:000156">
    <property type="entry name" value="cadherin EGF LAG seven-pass G-type receptor 2"/>
    <property type="match status" value="1"/>
</dbReference>
<dbReference type="Gene3D" id="2.60.120.200">
    <property type="match status" value="2"/>
</dbReference>
<dbReference type="PROSITE" id="PS00022">
    <property type="entry name" value="EGF_1"/>
    <property type="match status" value="5"/>
</dbReference>
<keyword evidence="16" id="KW-0675">Receptor</keyword>
<dbReference type="Gene3D" id="2.10.25.10">
    <property type="entry name" value="Laminin"/>
    <property type="match status" value="6"/>
</dbReference>
<dbReference type="CDD" id="cd11304">
    <property type="entry name" value="Cadherin_repeat"/>
    <property type="match status" value="9"/>
</dbReference>
<dbReference type="Pfam" id="PF02210">
    <property type="entry name" value="Laminin_G_2"/>
    <property type="match status" value="2"/>
</dbReference>
<dbReference type="Pfam" id="PF01825">
    <property type="entry name" value="GPS"/>
    <property type="match status" value="1"/>
</dbReference>
<dbReference type="SUPFAM" id="SSF49313">
    <property type="entry name" value="Cadherin-like"/>
    <property type="match status" value="9"/>
</dbReference>
<dbReference type="GO" id="GO:0005509">
    <property type="term" value="F:calcium ion binding"/>
    <property type="evidence" value="ECO:0007669"/>
    <property type="project" value="UniProtKB-UniRule"/>
</dbReference>
<dbReference type="FunFam" id="2.60.120.200:FF:000020">
    <property type="entry name" value="Cadherin EGF LAG seven-pass G-type receptor 2"/>
    <property type="match status" value="1"/>
</dbReference>
<evidence type="ECO:0000256" key="23">
    <source>
        <dbReference type="PROSITE-ProRule" id="PRU00460"/>
    </source>
</evidence>
<feature type="domain" description="Cadherin" evidence="32">
    <location>
        <begin position="980"/>
        <end position="1081"/>
    </location>
</feature>
<keyword evidence="5" id="KW-1003">Cell membrane</keyword>
<dbReference type="Gene3D" id="4.10.1240.10">
    <property type="entry name" value="GPCR, family 2, extracellular hormone receptor domain"/>
    <property type="match status" value="1"/>
</dbReference>
<dbReference type="InterPro" id="IPR032471">
    <property type="entry name" value="AGRL2-4_GAIN_subdom_A"/>
</dbReference>
<dbReference type="FunFam" id="4.10.1240.10:FF:000021">
    <property type="entry name" value="Cadherin EGF LAG seven-pass G-type receptor"/>
    <property type="match status" value="1"/>
</dbReference>
<feature type="transmembrane region" description="Helical" evidence="24">
    <location>
        <begin position="2461"/>
        <end position="2483"/>
    </location>
</feature>
<dbReference type="SMART" id="SM00179">
    <property type="entry name" value="EGF_CA"/>
    <property type="match status" value="4"/>
</dbReference>
<dbReference type="InterPro" id="IPR000832">
    <property type="entry name" value="GPCR_2_secretin-like"/>
</dbReference>
<dbReference type="InterPro" id="IPR002049">
    <property type="entry name" value="LE_dom"/>
</dbReference>
<feature type="transmembrane region" description="Helical" evidence="24">
    <location>
        <begin position="2437"/>
        <end position="2455"/>
    </location>
</feature>
<evidence type="ECO:0000313" key="33">
    <source>
        <dbReference type="Ensembl" id="ENSCCRP00015073868.1"/>
    </source>
</evidence>
<feature type="domain" description="EGF-like" evidence="27">
    <location>
        <begin position="1852"/>
        <end position="1888"/>
    </location>
</feature>
<evidence type="ECO:0000259" key="32">
    <source>
        <dbReference type="PROSITE" id="PS50268"/>
    </source>
</evidence>
<dbReference type="Gene3D" id="1.20.1070.10">
    <property type="entry name" value="Rhodopsin 7-helix transmembrane proteins"/>
    <property type="match status" value="1"/>
</dbReference>
<dbReference type="FunFam" id="2.10.25.10:FF:000089">
    <property type="entry name" value="Cadherin EGF LAG seven-pass G-type receptor 3"/>
    <property type="match status" value="1"/>
</dbReference>
<keyword evidence="15 22" id="KW-1015">Disulfide bond</keyword>
<proteinExistence type="inferred from homology"/>
<dbReference type="FunFam" id="2.60.40.60:FF:000013">
    <property type="entry name" value="Cadherin EGF LAG seven-pass G-type receptor"/>
    <property type="match status" value="1"/>
</dbReference>
<keyword evidence="12 24" id="KW-1133">Transmembrane helix</keyword>
<dbReference type="FunFam" id="2.10.25.10:FF:000011">
    <property type="entry name" value="Cadherin EGF LAG seven-pass G-type receptor"/>
    <property type="match status" value="1"/>
</dbReference>
<evidence type="ECO:0000256" key="6">
    <source>
        <dbReference type="ARBA" id="ARBA00022536"/>
    </source>
</evidence>
<dbReference type="PROSITE" id="PS50268">
    <property type="entry name" value="CADHERIN_2"/>
    <property type="match status" value="9"/>
</dbReference>
<dbReference type="SUPFAM" id="SSF49899">
    <property type="entry name" value="Concanavalin A-like lectins/glucanases"/>
    <property type="match status" value="2"/>
</dbReference>
<evidence type="ECO:0000256" key="12">
    <source>
        <dbReference type="ARBA" id="ARBA00022989"/>
    </source>
</evidence>
<dbReference type="PROSITE" id="PS00010">
    <property type="entry name" value="ASX_HYDROXYL"/>
    <property type="match status" value="1"/>
</dbReference>
<evidence type="ECO:0000256" key="13">
    <source>
        <dbReference type="ARBA" id="ARBA00023040"/>
    </source>
</evidence>
<dbReference type="FunFam" id="2.60.40.60:FF:000038">
    <property type="entry name" value="Cadherin EGF LAG seven-pass G-type receptor 3"/>
    <property type="match status" value="1"/>
</dbReference>
<feature type="domain" description="Cadherin" evidence="32">
    <location>
        <begin position="771"/>
        <end position="873"/>
    </location>
</feature>
<evidence type="ECO:0000256" key="11">
    <source>
        <dbReference type="ARBA" id="ARBA00022837"/>
    </source>
</evidence>
<keyword evidence="20 23" id="KW-0424">Laminin EGF-like domain</keyword>
<feature type="domain" description="EGF-like" evidence="27">
    <location>
        <begin position="1383"/>
        <end position="1421"/>
    </location>
</feature>
<dbReference type="Gene3D" id="1.25.40.610">
    <property type="match status" value="1"/>
</dbReference>
<keyword evidence="13" id="KW-0297">G-protein coupled receptor</keyword>
<evidence type="ECO:0000256" key="10">
    <source>
        <dbReference type="ARBA" id="ARBA00022737"/>
    </source>
</evidence>
<dbReference type="FunFam" id="2.10.25.10:FF:000113">
    <property type="entry name" value="Cadherin, EGF LAG seven-pass G-type receptor 3"/>
    <property type="match status" value="1"/>
</dbReference>
<keyword evidence="4" id="KW-0217">Developmental protein</keyword>
<evidence type="ECO:0000256" key="9">
    <source>
        <dbReference type="ARBA" id="ARBA00022729"/>
    </source>
</evidence>
<evidence type="ECO:0000256" key="20">
    <source>
        <dbReference type="ARBA" id="ARBA00023292"/>
    </source>
</evidence>
<evidence type="ECO:0000256" key="24">
    <source>
        <dbReference type="SAM" id="Phobius"/>
    </source>
</evidence>
<dbReference type="SMART" id="SM00303">
    <property type="entry name" value="GPS"/>
    <property type="match status" value="1"/>
</dbReference>
<feature type="disulfide bond" evidence="22">
    <location>
        <begin position="1878"/>
        <end position="1887"/>
    </location>
</feature>
<feature type="disulfide bond" evidence="22">
    <location>
        <begin position="1369"/>
        <end position="1378"/>
    </location>
</feature>
<dbReference type="PROSITE" id="PS50261">
    <property type="entry name" value="G_PROTEIN_RECEP_F2_4"/>
    <property type="match status" value="1"/>
</dbReference>
<keyword evidence="8 24" id="KW-0812">Transmembrane</keyword>
<feature type="disulfide bond" evidence="22">
    <location>
        <begin position="1655"/>
        <end position="1664"/>
    </location>
</feature>
<protein>
    <submittedName>
        <fullName evidence="33">Cadherin EGF LAG seven-pass G-type receptor 1b</fullName>
    </submittedName>
</protein>
<feature type="domain" description="Cadherin" evidence="32">
    <location>
        <begin position="1104"/>
        <end position="1204"/>
    </location>
</feature>
<dbReference type="InterPro" id="IPR056286">
    <property type="entry name" value="Cadherin_CELSR1-3_9th"/>
</dbReference>
<feature type="domain" description="Cadherin" evidence="32">
    <location>
        <begin position="874"/>
        <end position="979"/>
    </location>
</feature>
<feature type="transmembrane region" description="Helical" evidence="24">
    <location>
        <begin position="2543"/>
        <end position="2563"/>
    </location>
</feature>
<evidence type="ECO:0000256" key="2">
    <source>
        <dbReference type="ARBA" id="ARBA00004651"/>
    </source>
</evidence>
<dbReference type="PROSITE" id="PS50227">
    <property type="entry name" value="G_PROTEIN_RECEP_F2_3"/>
    <property type="match status" value="1"/>
</dbReference>
<dbReference type="FunFam" id="2.60.120.200:FF:000059">
    <property type="entry name" value="Cadherin EGF LAG seven-pass G-type receptor 1"/>
    <property type="match status" value="1"/>
</dbReference>
<evidence type="ECO:0000256" key="16">
    <source>
        <dbReference type="ARBA" id="ARBA00023170"/>
    </source>
</evidence>
<accession>A0A8C1WXV1</accession>
<evidence type="ECO:0000256" key="17">
    <source>
        <dbReference type="ARBA" id="ARBA00023180"/>
    </source>
</evidence>
<feature type="domain" description="G-protein coupled receptors family 2 profile 2" evidence="31">
    <location>
        <begin position="2400"/>
        <end position="2562"/>
    </location>
</feature>
<feature type="domain" description="EGF-like" evidence="27">
    <location>
        <begin position="1343"/>
        <end position="1379"/>
    </location>
</feature>
<feature type="domain" description="Cadherin" evidence="32">
    <location>
        <begin position="350"/>
        <end position="457"/>
    </location>
</feature>
<dbReference type="PRINTS" id="PR00205">
    <property type="entry name" value="CADHERIN"/>
</dbReference>
<dbReference type="Gene3D" id="2.170.300.10">
    <property type="entry name" value="Tie2 ligand-binding domain superfamily"/>
    <property type="match status" value="1"/>
</dbReference>
<keyword evidence="18" id="KW-0807">Transducer</keyword>
<feature type="domain" description="Laminin EGF-like" evidence="28">
    <location>
        <begin position="1983"/>
        <end position="2030"/>
    </location>
</feature>
<dbReference type="GO" id="GO:0007399">
    <property type="term" value="P:nervous system development"/>
    <property type="evidence" value="ECO:0007669"/>
    <property type="project" value="UniProtKB-ARBA"/>
</dbReference>
<keyword evidence="14 24" id="KW-0472">Membrane</keyword>
<dbReference type="InterPro" id="IPR036445">
    <property type="entry name" value="GPCR_2_extracell_dom_sf"/>
</dbReference>
<evidence type="ECO:0000313" key="34">
    <source>
        <dbReference type="Proteomes" id="UP000694700"/>
    </source>
</evidence>
<dbReference type="CDD" id="cd00054">
    <property type="entry name" value="EGF_CA"/>
    <property type="match status" value="4"/>
</dbReference>
<dbReference type="Gene3D" id="2.60.40.60">
    <property type="entry name" value="Cadherins"/>
    <property type="match status" value="9"/>
</dbReference>
<evidence type="ECO:0000256" key="19">
    <source>
        <dbReference type="ARBA" id="ARBA00023278"/>
    </source>
</evidence>
<dbReference type="SMART" id="SM00181">
    <property type="entry name" value="EGF"/>
    <property type="match status" value="6"/>
</dbReference>
<dbReference type="PROSITE" id="PS01248">
    <property type="entry name" value="EGF_LAM_1"/>
    <property type="match status" value="1"/>
</dbReference>
<evidence type="ECO:0000256" key="21">
    <source>
        <dbReference type="PROSITE-ProRule" id="PRU00043"/>
    </source>
</evidence>
<dbReference type="InterPro" id="IPR000152">
    <property type="entry name" value="EGF-type_Asp/Asn_hydroxyl_site"/>
</dbReference>
<feature type="disulfide bond" evidence="22">
    <location>
        <begin position="1916"/>
        <end position="1925"/>
    </location>
</feature>
<feature type="domain" description="Laminin G" evidence="26">
    <location>
        <begin position="1669"/>
        <end position="1850"/>
    </location>
</feature>
<feature type="transmembrane region" description="Helical" evidence="24">
    <location>
        <begin position="2575"/>
        <end position="2594"/>
    </location>
</feature>
<comment type="function">
    <text evidence="1">Receptor that may have an important role in cell/cell signaling during nervous system formation.</text>
</comment>
<dbReference type="GO" id="GO:0004930">
    <property type="term" value="F:G protein-coupled receptor activity"/>
    <property type="evidence" value="ECO:0007669"/>
    <property type="project" value="UniProtKB-KW"/>
</dbReference>
<dbReference type="PROSITE" id="PS00232">
    <property type="entry name" value="CADHERIN_1"/>
    <property type="match status" value="7"/>
</dbReference>
<comment type="caution">
    <text evidence="22">Lacks conserved residue(s) required for the propagation of feature annotation.</text>
</comment>
<feature type="domain" description="Cadherin" evidence="32">
    <location>
        <begin position="242"/>
        <end position="349"/>
    </location>
</feature>
<dbReference type="InterPro" id="IPR002126">
    <property type="entry name" value="Cadherin-like_dom"/>
</dbReference>
<reference evidence="33" key="1">
    <citation type="submission" date="2025-08" db="UniProtKB">
        <authorList>
            <consortium name="Ensembl"/>
        </authorList>
    </citation>
    <scope>IDENTIFICATION</scope>
</reference>
<dbReference type="InterPro" id="IPR000742">
    <property type="entry name" value="EGF"/>
</dbReference>
<evidence type="ECO:0000256" key="22">
    <source>
        <dbReference type="PROSITE-ProRule" id="PRU00076"/>
    </source>
</evidence>
<dbReference type="Ensembl" id="ENSCCRT00015076265.1">
    <property type="protein sequence ID" value="ENSCCRP00015073868.1"/>
    <property type="gene ID" value="ENSCCRG00015029453.1"/>
</dbReference>
<feature type="domain" description="Cadherin" evidence="32">
    <location>
        <begin position="669"/>
        <end position="770"/>
    </location>
</feature>
<dbReference type="PROSITE" id="PS01186">
    <property type="entry name" value="EGF_2"/>
    <property type="match status" value="2"/>
</dbReference>
<dbReference type="FunFam" id="2.60.40.60:FF:000044">
    <property type="entry name" value="Cadherin, EGF LAG seven-pass G-type receptor 3"/>
    <property type="match status" value="1"/>
</dbReference>
<dbReference type="GO" id="GO:0007166">
    <property type="term" value="P:cell surface receptor signaling pathway"/>
    <property type="evidence" value="ECO:0007669"/>
    <property type="project" value="InterPro"/>
</dbReference>
<dbReference type="GO" id="GO:0007156">
    <property type="term" value="P:homophilic cell adhesion via plasma membrane adhesion molecules"/>
    <property type="evidence" value="ECO:0007669"/>
    <property type="project" value="InterPro"/>
</dbReference>
<feature type="domain" description="GAIN-B" evidence="29">
    <location>
        <begin position="2221"/>
        <end position="2389"/>
    </location>
</feature>
<dbReference type="InterPro" id="IPR017981">
    <property type="entry name" value="GPCR_2-like_7TM"/>
</dbReference>
<dbReference type="PROSITE" id="PS50027">
    <property type="entry name" value="EGF_LAM_2"/>
    <property type="match status" value="1"/>
</dbReference>
<feature type="transmembrane region" description="Helical" evidence="24">
    <location>
        <begin position="2600"/>
        <end position="2629"/>
    </location>
</feature>
<dbReference type="Pfam" id="PF00028">
    <property type="entry name" value="Cadherin"/>
    <property type="match status" value="8"/>
</dbReference>
<feature type="signal peptide" evidence="25">
    <location>
        <begin position="1"/>
        <end position="21"/>
    </location>
</feature>
<evidence type="ECO:0000259" key="31">
    <source>
        <dbReference type="PROSITE" id="PS50261"/>
    </source>
</evidence>
<feature type="disulfide bond" evidence="23">
    <location>
        <begin position="1983"/>
        <end position="1995"/>
    </location>
</feature>
<evidence type="ECO:0000259" key="29">
    <source>
        <dbReference type="PROSITE" id="PS50221"/>
    </source>
</evidence>
<dbReference type="Pfam" id="PF00002">
    <property type="entry name" value="7tm_2"/>
    <property type="match status" value="1"/>
</dbReference>
<evidence type="ECO:0000259" key="28">
    <source>
        <dbReference type="PROSITE" id="PS50027"/>
    </source>
</evidence>
<keyword evidence="19" id="KW-0379">Hydroxylation</keyword>
<dbReference type="FunFam" id="2.60.40.60:FF:000040">
    <property type="entry name" value="cadherin EGF LAG seven-pass G-type receptor 3"/>
    <property type="match status" value="1"/>
</dbReference>
<dbReference type="GO" id="GO:0005886">
    <property type="term" value="C:plasma membrane"/>
    <property type="evidence" value="ECO:0007669"/>
    <property type="project" value="UniProtKB-SubCell"/>
</dbReference>
<dbReference type="InterPro" id="IPR015919">
    <property type="entry name" value="Cadherin-like_sf"/>
</dbReference>
<dbReference type="SMART" id="SM00282">
    <property type="entry name" value="LamG"/>
    <property type="match status" value="2"/>
</dbReference>
<dbReference type="FunFam" id="2.60.40.60:FF:000010">
    <property type="entry name" value="Cadherin EGF LAG seven-pass G-type receptor 3"/>
    <property type="match status" value="2"/>
</dbReference>
<dbReference type="PROSITE" id="PS50221">
    <property type="entry name" value="GAIN_B"/>
    <property type="match status" value="1"/>
</dbReference>
<evidence type="ECO:0000256" key="7">
    <source>
        <dbReference type="ARBA" id="ARBA00022553"/>
    </source>
</evidence>
<dbReference type="PRINTS" id="PR00249">
    <property type="entry name" value="GPCRSECRETIN"/>
</dbReference>
<comment type="subcellular location">
    <subcellularLocation>
        <location evidence="2">Cell membrane</location>
        <topology evidence="2">Multi-pass membrane protein</topology>
    </subcellularLocation>
</comment>
<keyword evidence="11 21" id="KW-0106">Calcium</keyword>
<evidence type="ECO:0000256" key="5">
    <source>
        <dbReference type="ARBA" id="ARBA00022475"/>
    </source>
</evidence>
<feature type="transmembrane region" description="Helical" evidence="24">
    <location>
        <begin position="2504"/>
        <end position="2523"/>
    </location>
</feature>
<keyword evidence="9 25" id="KW-0732">Signal</keyword>
<dbReference type="CDD" id="cd00055">
    <property type="entry name" value="EGF_Lam"/>
    <property type="match status" value="1"/>
</dbReference>
<evidence type="ECO:0000256" key="1">
    <source>
        <dbReference type="ARBA" id="ARBA00002066"/>
    </source>
</evidence>
<dbReference type="SMART" id="SM00112">
    <property type="entry name" value="CA"/>
    <property type="match status" value="9"/>
</dbReference>
<feature type="disulfide bond" evidence="23">
    <location>
        <begin position="1985"/>
        <end position="2002"/>
    </location>
</feature>
<dbReference type="PANTHER" id="PTHR24026">
    <property type="entry name" value="FAT ATYPICAL CADHERIN-RELATED"/>
    <property type="match status" value="1"/>
</dbReference>
<evidence type="ECO:0000256" key="14">
    <source>
        <dbReference type="ARBA" id="ARBA00023136"/>
    </source>
</evidence>
<dbReference type="InterPro" id="IPR000203">
    <property type="entry name" value="GPS"/>
</dbReference>
<dbReference type="InterPro" id="IPR001791">
    <property type="entry name" value="Laminin_G"/>
</dbReference>
<comment type="similarity">
    <text evidence="3">Belongs to the G-protein coupled receptor 2 family. LN-TM7 subfamily.</text>
</comment>
<dbReference type="InterPro" id="IPR057244">
    <property type="entry name" value="GAIN_B"/>
</dbReference>
<dbReference type="PROSITE" id="PS50025">
    <property type="entry name" value="LAM_G_DOMAIN"/>
    <property type="match status" value="2"/>
</dbReference>
<feature type="domain" description="Cadherin" evidence="32">
    <location>
        <begin position="564"/>
        <end position="668"/>
    </location>
</feature>
<keyword evidence="6 22" id="KW-0245">EGF-like domain</keyword>
<dbReference type="GO" id="GO:0009653">
    <property type="term" value="P:anatomical structure morphogenesis"/>
    <property type="evidence" value="ECO:0007669"/>
    <property type="project" value="UniProtKB-ARBA"/>
</dbReference>
<dbReference type="SMART" id="SM00008">
    <property type="entry name" value="HormR"/>
    <property type="match status" value="1"/>
</dbReference>
<feature type="domain" description="Cadherin" evidence="32">
    <location>
        <begin position="458"/>
        <end position="563"/>
    </location>
</feature>
<feature type="transmembrane region" description="Helical" evidence="24">
    <location>
        <begin position="2402"/>
        <end position="2425"/>
    </location>
</feature>
<keyword evidence="10" id="KW-0677">Repeat</keyword>
<dbReference type="PROSITE" id="PS50026">
    <property type="entry name" value="EGF_3"/>
    <property type="match status" value="5"/>
</dbReference>
<dbReference type="Pfam" id="PF16489">
    <property type="entry name" value="GAIN"/>
    <property type="match status" value="1"/>
</dbReference>
<evidence type="ECO:0000259" key="30">
    <source>
        <dbReference type="PROSITE" id="PS50227"/>
    </source>
</evidence>
<keyword evidence="7" id="KW-0597">Phosphoprotein</keyword>
<name>A0A8C1WXV1_CYPCA</name>
<dbReference type="InterPro" id="IPR020894">
    <property type="entry name" value="Cadherin_CS"/>
</dbReference>
<dbReference type="InterPro" id="IPR001879">
    <property type="entry name" value="GPCR_2_extracellular_dom"/>
</dbReference>
<evidence type="ECO:0000256" key="25">
    <source>
        <dbReference type="SAM" id="SignalP"/>
    </source>
</evidence>
<dbReference type="Pfam" id="PF00053">
    <property type="entry name" value="EGF_laminin"/>
    <property type="match status" value="1"/>
</dbReference>
<organism evidence="33 34">
    <name type="scientific">Cyprinus carpio</name>
    <name type="common">Common carp</name>
    <dbReference type="NCBI Taxonomy" id="7962"/>
    <lineage>
        <taxon>Eukaryota</taxon>
        <taxon>Metazoa</taxon>
        <taxon>Chordata</taxon>
        <taxon>Craniata</taxon>
        <taxon>Vertebrata</taxon>
        <taxon>Euteleostomi</taxon>
        <taxon>Actinopterygii</taxon>
        <taxon>Neopterygii</taxon>
        <taxon>Teleostei</taxon>
        <taxon>Ostariophysi</taxon>
        <taxon>Cypriniformes</taxon>
        <taxon>Cyprinidae</taxon>
        <taxon>Cyprininae</taxon>
        <taxon>Cyprinus</taxon>
    </lineage>
</organism>
<evidence type="ECO:0000259" key="27">
    <source>
        <dbReference type="PROSITE" id="PS50026"/>
    </source>
</evidence>
<feature type="domain" description="EGF-like" evidence="27">
    <location>
        <begin position="1629"/>
        <end position="1665"/>
    </location>
</feature>
<sequence length="2679" mass="297167">MELPVIWMCFGLLIHLPPFGCLDLHLSGSLQPGVTLANVSIGPEWTYRIDRSLTDKSLRHFVKIGRSDGLLSVARKVDCTRLPRNPVPLYLRIKSLLSENFILLHFNTFVHGQNCFIKYKRKNLNPDAYMYLLTGYETCFSLDSLPINIYERLPVSLRNSQMFRGRCVEKHQRRVISLTSANLCLPHKQRDEANLLCLMPNSLNSSLFVDVKLHLRREHTRSELDPWAKRQKRNVNSAPQFQLPNYQVSVPENEPSGTRVITLKAFDADDGDAGVIEYDMEALFDSRSNSLFQINPETGGITTLQPLDREVKDTHVFKVTATDRGTPKRLAIAYLTITVSDTNDHAPVFEQNEYRVSIRENVEVGFEVMTIRATDGDAPSNANMIYTIVNDDEVNTYFEIDPRNGLVKTRVRPDREVKTQYKLFVEANDQGREPGPRTATATVHILIEDENDNYPQFSEKRYVVQVPENIAVNSQVAMVKAMDKDAGNNAKVHYSIINGNIKGQFYIHSPTGVIDVISPLDYEMIREYTLRVKAQDGGRPPLINGTGMVVIQVLDVNDNAPMFVSTPFQASVLENVPVGYSVLHIQAIDADSGYNAHLEYMLTDTSPSFPFIINNNTGWITVSAELDRETTEFYNFGVEARDHGVPTMSSSASVSVTILDVNDNVPTFTKHLYNLKVNEDAVVGTSVLVVSAVDRDVNSVVTYQISSGNTRNRFAITSQSGGGLITLALPLDYKQERQYLLTITASDGTRQDTAQVFINVTDANTHRPVFQSANYQVLVSEDRPVGSTVVVISATDEDTGENARITYVMEDNVPQFKIDPDTGAITTQIEIDYEDQASYTLAIIARDNGIPQKSDTTYVEIIILDANDNAPQFLREIYQATVFEDAPVYTSVLQVSASDRDSGSNGRLSYTFQGGDDGEGDFFIEPYSGIIRTARKLDRENVAVYSLKAFAVDKGVPPLKAAVDIHVSVLDINDNAPVFEKDELYFYVEENSAVGSTLARISATDPDEGTNAQILYQIVEGNIPEVFQLDIFSGDLIALTDLDFETKMEYVIVVQATSAPLVSRATVHVLLVDVNDNVPILQDFEIIFNNYITNKSSSFPTGVIGKVPARDPDVSDKLLYTFVEGNDLNLLILNQDTGELKLSKDLDNNRQLEATMRVTVSDGLHQVSALCTLRVTIITDDMLTNSITVRLENMSQERFLSPLLSLFTEGVAAVLSTSPDGVFVFNVQNDTDVSGSILNVTFSALLPGGAPGRYFPSEELQEQLYLNRTLLTLISTQRVLPFDDNICLREPCENYMKCVAVLKFDSTAPFVASNTVLFRPIHPVNGLRCRCPDGFTGDYCETEVDLCYSGPCQNNGKCRTREGGYTCECPQDFTGERCEVNMRSGRCVPGVCKNGGRCVDLLVGGFLCQCPDGEYEKPYCEMTTRSFPGQSFITFRSLRQRFHFTLSFTFATRERNALLLYNGRFNERHDFIAIEIVEEQIQLTFSAGESKTTVTPFVAGGVSDGLWHTVHLHYYNKPNIGHLGVPYGPSEEKVAVVAVDDCDVAMALRFGEQIGNYSCAARGTQTGQKKSLDLTGPLLLGGVPNLPEDFPVQKRDFVGCIRNLTIDSKPIDMASFIANNGTSAGCAAKHDYCSKVVCQNGGVCVNRWNTHTCNCPLGYGGKNCEHVMPAPLHFDGHALVSWSETDITIAIPWYMGLMFRTRKSTGVLLQASAGEFSKISLMVNNRHLRFQVFLGVRRVALLDFPQVSVDNGEWHHVLVELKSGKDGKDIKYIALVSLDYGMFQSAVEIGNELPGLKLRNLFIGGLLKKNGTVQAGFTGCIQGLRMGETSTNTANINIRLATRIRAKDGCNVPDACQSNLCPSHSRCTDNWASYTCVCEPGYLGRDCVDACLLNPCEHISSCVRKPSITRGYSCECGHNYYGQYCEHKGDQPCARGWWGYPTCGPCNCDVSKGFKRDCNKTTGECSCKDNYFRPLGADTCYPCDCFHLGAHSRTCDAVTGQCPCKMGVVGRQCNRCDNPFAEVTVGGCVVVYDGCPKAFEDGIWWPRTMFGGPAATNCPKESSGTAIRHCSDDKGWLPPELFNCTSLSFSKLKKEDLHANASRMDGEKSKSLAGLLHSATYHTDRLFGNDVRTAYQLLASVLEHESLQQGFELTATHDADFNKNIIKAGSAILDPVNKEHWQKIQRSDGGTAHLLHHFEEYGNTLYRVLHPVASALLNFEYAFTTEPPAKIEPTEAFISMGGSDNVDFTSSIKKRRHAEQPDPPAVVMVMIYRSLGQLLPESYDPDRRSLRLPTRPVINTPVISVVVHRDGEPLLTPLQKPITLNFRLLETHERTKPVCVYWNHSILVAGGGAWSSKGCELVFRNSTHISCQCNHLTSFAVLMDISKREVRQPHGDVLPLKVVTYTTVSASLVALLITFLLLAILRKLRSNLHSIHKNLVAAIFLSELIFLTGINQTDSPFVCTVVAILLHYSYMCAFAWMFVEGLHIYRMLTEMRNINQGHMRFYYAIGWGIPAIITGLAVGLDPQGYGNPDFCWLSVYDTLIWSITGPISIVINIVLIVLAAKASCGRSSLRVAFLVLLLISATWLLGLMAVNSDVLSFHYLFALLSCLQVRIGMCCVNISLFTWLFSFCIRSLNGDVYTEDGGLYRTTIGESTVSLETSIRSGKSHGSSYPVSTLR</sequence>
<dbReference type="Proteomes" id="UP000694700">
    <property type="component" value="Unplaced"/>
</dbReference>
<feature type="domain" description="EGF-like" evidence="27">
    <location>
        <begin position="1889"/>
        <end position="1926"/>
    </location>
</feature>
<evidence type="ECO:0000256" key="4">
    <source>
        <dbReference type="ARBA" id="ARBA00022473"/>
    </source>
</evidence>
<dbReference type="SUPFAM" id="SSF57196">
    <property type="entry name" value="EGF/Laminin"/>
    <property type="match status" value="3"/>
</dbReference>
<dbReference type="FunFam" id="2.60.40.60:FF:000029">
    <property type="entry name" value="Cadherin EGF LAG seven-pass G-type receptor 3"/>
    <property type="match status" value="1"/>
</dbReference>